<dbReference type="InterPro" id="IPR050661">
    <property type="entry name" value="BglG_antiterminators"/>
</dbReference>
<evidence type="ECO:0000259" key="3">
    <source>
        <dbReference type="Pfam" id="PF05043"/>
    </source>
</evidence>
<dbReference type="PANTHER" id="PTHR30185:SF18">
    <property type="entry name" value="TRANSCRIPTIONAL REGULATOR MTLR"/>
    <property type="match status" value="1"/>
</dbReference>
<dbReference type="AlphaFoldDB" id="A0A367CBU7"/>
<accession>A0A367CBU7</accession>
<dbReference type="InterPro" id="IPR036388">
    <property type="entry name" value="WH-like_DNA-bd_sf"/>
</dbReference>
<proteinExistence type="predicted"/>
<dbReference type="STRING" id="53345.LIU_05600"/>
<protein>
    <recommendedName>
        <fullName evidence="3">Mga helix-turn-helix domain-containing protein</fullName>
    </recommendedName>
</protein>
<sequence>MNFFSILDKNTQTQLTILENIYISKKSWNLEELSALTHSDKRSILNHCEHIQELSKGHFNKETRNYSYSGNSIDYHKLILAILNQSSVFQLVQTLCLQSQVDLTEFSKSRNISESFLRRHITRINQLLEKYRIQIKTAKGHIFIKGEETQIRYLIYLILWQTYRGVEWPFKGVDFHQVFLIIEKSFQLINQRPNKIKMMEWCFIVAVTKMRVDQEKRIQKAKLPAFTDELWSAFDGLTSELTISFQRLNLATTEIKFLFLWLQTRTSFYLRNHFLDKAVKVHLKWDTPIKQFQNTFYRYLYSIGFKSSQINSKKMLLNSTLFANGMTGYLFPEFSIIKHDISTFIEKNYPTFNREINRLSQHFKNQSKTLAWVHPWNLAEAFMIVASPTYFDKEIKIKFESDFPLSIELTYMEMLQEQLRIYLNVLFTNDFLYKPDLIIRTTDIPLKTVTYEESIPTLTISTEMSSEQIYLLSQKIQKIVNR</sequence>
<gene>
    <name evidence="4" type="ORF">EA71_00870</name>
</gene>
<organism evidence="4 5">
    <name type="scientific">Enterococcus durans</name>
    <dbReference type="NCBI Taxonomy" id="53345"/>
    <lineage>
        <taxon>Bacteria</taxon>
        <taxon>Bacillati</taxon>
        <taxon>Bacillota</taxon>
        <taxon>Bacilli</taxon>
        <taxon>Lactobacillales</taxon>
        <taxon>Enterococcaceae</taxon>
        <taxon>Enterococcus</taxon>
    </lineage>
</organism>
<evidence type="ECO:0000256" key="1">
    <source>
        <dbReference type="ARBA" id="ARBA00023015"/>
    </source>
</evidence>
<keyword evidence="2" id="KW-0804">Transcription</keyword>
<evidence type="ECO:0000313" key="4">
    <source>
        <dbReference type="EMBL" id="RCA10139.1"/>
    </source>
</evidence>
<dbReference type="InterPro" id="IPR007737">
    <property type="entry name" value="Mga_HTH"/>
</dbReference>
<dbReference type="Proteomes" id="UP000252797">
    <property type="component" value="Unassembled WGS sequence"/>
</dbReference>
<dbReference type="RefSeq" id="WP_226103646.1">
    <property type="nucleotide sequence ID" value="NZ_CAXUDG010000013.1"/>
</dbReference>
<dbReference type="Pfam" id="PF05043">
    <property type="entry name" value="Mga"/>
    <property type="match status" value="1"/>
</dbReference>
<keyword evidence="1" id="KW-0805">Transcription regulation</keyword>
<comment type="caution">
    <text evidence="4">The sequence shown here is derived from an EMBL/GenBank/DDBJ whole genome shotgun (WGS) entry which is preliminary data.</text>
</comment>
<evidence type="ECO:0000313" key="5">
    <source>
        <dbReference type="Proteomes" id="UP000252797"/>
    </source>
</evidence>
<dbReference type="EMBL" id="LEPB01000004">
    <property type="protein sequence ID" value="RCA10139.1"/>
    <property type="molecule type" value="Genomic_DNA"/>
</dbReference>
<evidence type="ECO:0000256" key="2">
    <source>
        <dbReference type="ARBA" id="ARBA00023163"/>
    </source>
</evidence>
<feature type="domain" description="Mga helix-turn-helix" evidence="3">
    <location>
        <begin position="74"/>
        <end position="157"/>
    </location>
</feature>
<dbReference type="Gene3D" id="1.10.10.10">
    <property type="entry name" value="Winged helix-like DNA-binding domain superfamily/Winged helix DNA-binding domain"/>
    <property type="match status" value="1"/>
</dbReference>
<name>A0A367CBU7_9ENTE</name>
<dbReference type="PANTHER" id="PTHR30185">
    <property type="entry name" value="CRYPTIC BETA-GLUCOSIDE BGL OPERON ANTITERMINATOR"/>
    <property type="match status" value="1"/>
</dbReference>
<reference evidence="4 5" key="1">
    <citation type="submission" date="2015-06" db="EMBL/GenBank/DDBJ databases">
        <title>The Genome Sequence of Enterococcus durans 4EA1.</title>
        <authorList>
            <consortium name="The Broad Institute Genomics Platform"/>
            <consortium name="The Broad Institute Genome Sequencing Center for Infectious Disease"/>
            <person name="Earl A.M."/>
            <person name="Van Tyne D."/>
            <person name="Lebreton F."/>
            <person name="Saavedra J.T."/>
            <person name="Gilmore M.S."/>
            <person name="Manson Mcguire A."/>
            <person name="Clock S."/>
            <person name="Crupain M."/>
            <person name="Rangan U."/>
            <person name="Young S."/>
            <person name="Abouelleil A."/>
            <person name="Cao P."/>
            <person name="Chapman S.B."/>
            <person name="Griggs A."/>
            <person name="Priest M."/>
            <person name="Shea T."/>
            <person name="Wortman J."/>
            <person name="Nusbaum C."/>
            <person name="Birren B."/>
        </authorList>
    </citation>
    <scope>NUCLEOTIDE SEQUENCE [LARGE SCALE GENOMIC DNA]</scope>
    <source>
        <strain evidence="4 5">4EA1</strain>
    </source>
</reference>